<dbReference type="Proteomes" id="UP001562425">
    <property type="component" value="Unassembled WGS sequence"/>
</dbReference>
<reference evidence="1 2" key="1">
    <citation type="submission" date="2024-05" db="EMBL/GenBank/DDBJ databases">
        <title>Culex pipiens pipiens assembly and annotation.</title>
        <authorList>
            <person name="Alout H."/>
            <person name="Durand T."/>
        </authorList>
    </citation>
    <scope>NUCLEOTIDE SEQUENCE [LARGE SCALE GENOMIC DNA]</scope>
    <source>
        <strain evidence="1">HA-2024</strain>
        <tissue evidence="1">Whole body</tissue>
    </source>
</reference>
<gene>
    <name evidence="1" type="ORF">pipiens_000506</name>
</gene>
<organism evidence="1 2">
    <name type="scientific">Culex pipiens pipiens</name>
    <name type="common">Northern house mosquito</name>
    <dbReference type="NCBI Taxonomy" id="38569"/>
    <lineage>
        <taxon>Eukaryota</taxon>
        <taxon>Metazoa</taxon>
        <taxon>Ecdysozoa</taxon>
        <taxon>Arthropoda</taxon>
        <taxon>Hexapoda</taxon>
        <taxon>Insecta</taxon>
        <taxon>Pterygota</taxon>
        <taxon>Neoptera</taxon>
        <taxon>Endopterygota</taxon>
        <taxon>Diptera</taxon>
        <taxon>Nematocera</taxon>
        <taxon>Culicoidea</taxon>
        <taxon>Culicidae</taxon>
        <taxon>Culicinae</taxon>
        <taxon>Culicini</taxon>
        <taxon>Culex</taxon>
        <taxon>Culex</taxon>
    </lineage>
</organism>
<dbReference type="EMBL" id="JBEHCU010009901">
    <property type="protein sequence ID" value="KAL1379072.1"/>
    <property type="molecule type" value="Genomic_DNA"/>
</dbReference>
<sequence length="28" mass="3646">RKKEKFWQNKLEFRWRCNTEFDLVVECI</sequence>
<comment type="caution">
    <text evidence="1">The sequence shown here is derived from an EMBL/GenBank/DDBJ whole genome shotgun (WGS) entry which is preliminary data.</text>
</comment>
<proteinExistence type="predicted"/>
<feature type="non-terminal residue" evidence="1">
    <location>
        <position position="28"/>
    </location>
</feature>
<name>A0ABD1CRM0_CULPP</name>
<keyword evidence="2" id="KW-1185">Reference proteome</keyword>
<feature type="non-terminal residue" evidence="1">
    <location>
        <position position="1"/>
    </location>
</feature>
<evidence type="ECO:0000313" key="2">
    <source>
        <dbReference type="Proteomes" id="UP001562425"/>
    </source>
</evidence>
<dbReference type="AlphaFoldDB" id="A0ABD1CRM0"/>
<evidence type="ECO:0000313" key="1">
    <source>
        <dbReference type="EMBL" id="KAL1379072.1"/>
    </source>
</evidence>
<accession>A0ABD1CRM0</accession>
<protein>
    <submittedName>
        <fullName evidence="1">Uncharacterized protein</fullName>
    </submittedName>
</protein>